<dbReference type="InterPro" id="IPR003016">
    <property type="entry name" value="2-oxoA_DH_lipoyl-BS"/>
</dbReference>
<dbReference type="Proteomes" id="UP000006415">
    <property type="component" value="Unassembled WGS sequence"/>
</dbReference>
<feature type="modified residue" description="N6-lipoyllysine" evidence="3 4">
    <location>
        <position position="111"/>
    </location>
</feature>
<evidence type="ECO:0000256" key="3">
    <source>
        <dbReference type="HAMAP-Rule" id="MF_00272"/>
    </source>
</evidence>
<dbReference type="GO" id="GO:0005737">
    <property type="term" value="C:cytoplasm"/>
    <property type="evidence" value="ECO:0007669"/>
    <property type="project" value="TreeGrafter"/>
</dbReference>
<accession>J0LL15</accession>
<dbReference type="SUPFAM" id="SSF51230">
    <property type="entry name" value="Single hybrid motif"/>
    <property type="match status" value="1"/>
</dbReference>
<name>J0LL15_9BIFI</name>
<evidence type="ECO:0000259" key="6">
    <source>
        <dbReference type="PROSITE" id="PS50968"/>
    </source>
</evidence>
<dbReference type="InterPro" id="IPR002930">
    <property type="entry name" value="GCV_H"/>
</dbReference>
<comment type="subunit">
    <text evidence="3">The glycine cleavage system is composed of four proteins: P, T, L and H.</text>
</comment>
<evidence type="ECO:0000256" key="4">
    <source>
        <dbReference type="PIRSR" id="PIRSR617453-50"/>
    </source>
</evidence>
<evidence type="ECO:0000256" key="5">
    <source>
        <dbReference type="SAM" id="MobiDB-lite"/>
    </source>
</evidence>
<dbReference type="PROSITE" id="PS50968">
    <property type="entry name" value="BIOTINYL_LIPOYL"/>
    <property type="match status" value="1"/>
</dbReference>
<comment type="similarity">
    <text evidence="1 3">Belongs to the GcvH family.</text>
</comment>
<organism evidence="7 8">
    <name type="scientific">Scardovia wiggsiae F0424</name>
    <dbReference type="NCBI Taxonomy" id="857290"/>
    <lineage>
        <taxon>Bacteria</taxon>
        <taxon>Bacillati</taxon>
        <taxon>Actinomycetota</taxon>
        <taxon>Actinomycetes</taxon>
        <taxon>Bifidobacteriales</taxon>
        <taxon>Bifidobacteriaceae</taxon>
        <taxon>Scardovia</taxon>
    </lineage>
</organism>
<protein>
    <recommendedName>
        <fullName evidence="3">Glycine cleavage system H protein</fullName>
    </recommendedName>
</protein>
<dbReference type="NCBIfam" id="TIGR00527">
    <property type="entry name" value="gcvH"/>
    <property type="match status" value="1"/>
</dbReference>
<keyword evidence="2 3" id="KW-0450">Lipoyl</keyword>
<dbReference type="PANTHER" id="PTHR11715:SF3">
    <property type="entry name" value="GLYCINE CLEAVAGE SYSTEM H PROTEIN-RELATED"/>
    <property type="match status" value="1"/>
</dbReference>
<reference evidence="7 8" key="1">
    <citation type="submission" date="2012-01" db="EMBL/GenBank/DDBJ databases">
        <title>The Genome Sequence of Scardovia wiggsiae F0424.</title>
        <authorList>
            <consortium name="The Broad Institute Genome Sequencing Platform"/>
            <person name="Earl A."/>
            <person name="Ward D."/>
            <person name="Feldgarden M."/>
            <person name="Gevers D."/>
            <person name="Izard J."/>
            <person name="Ganesan A."/>
            <person name="Baranova O.V."/>
            <person name="Blanton J.M."/>
            <person name="Tanner A.C."/>
            <person name="Mathney J."/>
            <person name="Dewhirst F.E."/>
            <person name="Young S.K."/>
            <person name="Zeng Q."/>
            <person name="Gargeya S."/>
            <person name="Fitzgerald M."/>
            <person name="Haas B."/>
            <person name="Abouelleil A."/>
            <person name="Alvarado L."/>
            <person name="Arachchi H.M."/>
            <person name="Berlin A."/>
            <person name="Chapman S.B."/>
            <person name="Gearin G."/>
            <person name="Goldberg J."/>
            <person name="Griggs A."/>
            <person name="Gujja S."/>
            <person name="Hansen M."/>
            <person name="Heiman D."/>
            <person name="Howarth C."/>
            <person name="Larimer J."/>
            <person name="Lui A."/>
            <person name="MacDonald P.J.P."/>
            <person name="McCowen C."/>
            <person name="Montmayeur A."/>
            <person name="Murphy C."/>
            <person name="Neiman D."/>
            <person name="Pearson M."/>
            <person name="Priest M."/>
            <person name="Roberts A."/>
            <person name="Saif S."/>
            <person name="Shea T."/>
            <person name="Sisk P."/>
            <person name="Stolte C."/>
            <person name="Sykes S."/>
            <person name="Wortman J."/>
            <person name="Nusbaum C."/>
            <person name="Birren B."/>
        </authorList>
    </citation>
    <scope>NUCLEOTIDE SEQUENCE [LARGE SCALE GENOMIC DNA]</scope>
    <source>
        <strain evidence="7 8">F0424</strain>
    </source>
</reference>
<dbReference type="AlphaFoldDB" id="J0LL15"/>
<dbReference type="STRING" id="857290.HMPREF9156_00977"/>
<dbReference type="Pfam" id="PF01597">
    <property type="entry name" value="GCV_H"/>
    <property type="match status" value="1"/>
</dbReference>
<feature type="region of interest" description="Disordered" evidence="5">
    <location>
        <begin position="1"/>
        <end position="50"/>
    </location>
</feature>
<dbReference type="Gene3D" id="2.40.50.100">
    <property type="match status" value="1"/>
</dbReference>
<dbReference type="PROSITE" id="PS00189">
    <property type="entry name" value="LIPOYL"/>
    <property type="match status" value="1"/>
</dbReference>
<evidence type="ECO:0000313" key="7">
    <source>
        <dbReference type="EMBL" id="EJD64482.1"/>
    </source>
</evidence>
<dbReference type="HAMAP" id="MF_00272">
    <property type="entry name" value="GcvH"/>
    <property type="match status" value="1"/>
</dbReference>
<comment type="cofactor">
    <cofactor evidence="3">
        <name>(R)-lipoate</name>
        <dbReference type="ChEBI" id="CHEBI:83088"/>
    </cofactor>
    <text evidence="3">Binds 1 lipoyl cofactor covalently.</text>
</comment>
<comment type="function">
    <text evidence="3">The glycine cleavage system catalyzes the degradation of glycine. The H protein shuttles the methylamine group of glycine from the P protein to the T protein.</text>
</comment>
<dbReference type="eggNOG" id="COG0509">
    <property type="taxonomic scope" value="Bacteria"/>
</dbReference>
<gene>
    <name evidence="3" type="primary">gcvH</name>
    <name evidence="7" type="ORF">HMPREF9156_00977</name>
</gene>
<evidence type="ECO:0000256" key="2">
    <source>
        <dbReference type="ARBA" id="ARBA00022823"/>
    </source>
</evidence>
<dbReference type="HOGENOM" id="CLU_097408_2_2_11"/>
<dbReference type="InterPro" id="IPR033753">
    <property type="entry name" value="GCV_H/Fam206"/>
</dbReference>
<dbReference type="EMBL" id="AGZS01000006">
    <property type="protein sequence ID" value="EJD64482.1"/>
    <property type="molecule type" value="Genomic_DNA"/>
</dbReference>
<sequence>MDSNEIGFDTGSATDGGVDPFGSPSADSGARAGRTGIRTGKSGNTADSIDMPEELSYSEDHVWVDTSVSPAVLGITAYAADKMGSLVYIDFPAEGDHVRAGDEALEVESAKAISPVPVPVDGTVRYINNAADEDPEIVNNDPYGEGWLIKIELDDDEPELLDSEQYAKIVKKQ</sequence>
<dbReference type="NCBIfam" id="NF002270">
    <property type="entry name" value="PRK01202.1"/>
    <property type="match status" value="1"/>
</dbReference>
<dbReference type="GO" id="GO:0019464">
    <property type="term" value="P:glycine decarboxylation via glycine cleavage system"/>
    <property type="evidence" value="ECO:0007669"/>
    <property type="project" value="UniProtKB-UniRule"/>
</dbReference>
<evidence type="ECO:0000256" key="1">
    <source>
        <dbReference type="ARBA" id="ARBA00009249"/>
    </source>
</evidence>
<feature type="domain" description="Lipoyl-binding" evidence="6">
    <location>
        <begin position="70"/>
        <end position="152"/>
    </location>
</feature>
<dbReference type="InterPro" id="IPR011053">
    <property type="entry name" value="Single_hybrid_motif"/>
</dbReference>
<evidence type="ECO:0000313" key="8">
    <source>
        <dbReference type="Proteomes" id="UP000006415"/>
    </source>
</evidence>
<dbReference type="GO" id="GO:0009249">
    <property type="term" value="P:protein lipoylation"/>
    <property type="evidence" value="ECO:0007669"/>
    <property type="project" value="TreeGrafter"/>
</dbReference>
<proteinExistence type="inferred from homology"/>
<dbReference type="GO" id="GO:0005960">
    <property type="term" value="C:glycine cleavage complex"/>
    <property type="evidence" value="ECO:0007669"/>
    <property type="project" value="InterPro"/>
</dbReference>
<dbReference type="CDD" id="cd06848">
    <property type="entry name" value="GCS_H"/>
    <property type="match status" value="1"/>
</dbReference>
<comment type="caution">
    <text evidence="7">The sequence shown here is derived from an EMBL/GenBank/DDBJ whole genome shotgun (WGS) entry which is preliminary data.</text>
</comment>
<dbReference type="PANTHER" id="PTHR11715">
    <property type="entry name" value="GLYCINE CLEAVAGE SYSTEM H PROTEIN"/>
    <property type="match status" value="1"/>
</dbReference>
<dbReference type="InterPro" id="IPR000089">
    <property type="entry name" value="Biotin_lipoyl"/>
</dbReference>
<feature type="compositionally biased region" description="Low complexity" evidence="5">
    <location>
        <begin position="29"/>
        <end position="40"/>
    </location>
</feature>
<dbReference type="InterPro" id="IPR017453">
    <property type="entry name" value="GCV_H_sub"/>
</dbReference>
<keyword evidence="8" id="KW-1185">Reference proteome</keyword>